<organism evidence="2 3">
    <name type="scientific">Coleophoma crateriformis</name>
    <dbReference type="NCBI Taxonomy" id="565419"/>
    <lineage>
        <taxon>Eukaryota</taxon>
        <taxon>Fungi</taxon>
        <taxon>Dikarya</taxon>
        <taxon>Ascomycota</taxon>
        <taxon>Pezizomycotina</taxon>
        <taxon>Leotiomycetes</taxon>
        <taxon>Helotiales</taxon>
        <taxon>Dermateaceae</taxon>
        <taxon>Coleophoma</taxon>
    </lineage>
</organism>
<sequence length="90" mass="9968">MRLKYFLGLIAATLFADLDLVAAAPYSKFQELSERATSIYCDSSNTAALDYAFNEMKQMLTIAITRTAALKPYLFASTPANINEQPSLLH</sequence>
<reference evidence="2 3" key="1">
    <citation type="journal article" date="2018" name="IMA Fungus">
        <title>IMA Genome-F 9: Draft genome sequence of Annulohypoxylon stygium, Aspergillus mulundensis, Berkeleyomyces basicola (syn. Thielaviopsis basicola), Ceratocystis smalleyi, two Cercospora beticola strains, Coleophoma cylindrospora, Fusarium fracticaudum, Phialophora cf. hyalina, and Morchella septimelata.</title>
        <authorList>
            <person name="Wingfield B.D."/>
            <person name="Bills G.F."/>
            <person name="Dong Y."/>
            <person name="Huang W."/>
            <person name="Nel W.J."/>
            <person name="Swalarsk-Parry B.S."/>
            <person name="Vaghefi N."/>
            <person name="Wilken P.M."/>
            <person name="An Z."/>
            <person name="de Beer Z.W."/>
            <person name="De Vos L."/>
            <person name="Chen L."/>
            <person name="Duong T.A."/>
            <person name="Gao Y."/>
            <person name="Hammerbacher A."/>
            <person name="Kikkert J.R."/>
            <person name="Li Y."/>
            <person name="Li H."/>
            <person name="Li K."/>
            <person name="Li Q."/>
            <person name="Liu X."/>
            <person name="Ma X."/>
            <person name="Naidoo K."/>
            <person name="Pethybridge S.J."/>
            <person name="Sun J."/>
            <person name="Steenkamp E.T."/>
            <person name="van der Nest M.A."/>
            <person name="van Wyk S."/>
            <person name="Wingfield M.J."/>
            <person name="Xiong C."/>
            <person name="Yue Q."/>
            <person name="Zhang X."/>
        </authorList>
    </citation>
    <scope>NUCLEOTIDE SEQUENCE [LARGE SCALE GENOMIC DNA]</scope>
    <source>
        <strain evidence="2 3">BP5796</strain>
    </source>
</reference>
<comment type="caution">
    <text evidence="2">The sequence shown here is derived from an EMBL/GenBank/DDBJ whole genome shotgun (WGS) entry which is preliminary data.</text>
</comment>
<dbReference type="EMBL" id="PDLN01000002">
    <property type="protein sequence ID" value="RDW91798.1"/>
    <property type="molecule type" value="Genomic_DNA"/>
</dbReference>
<proteinExistence type="predicted"/>
<accession>A0A3D8T1B4</accession>
<protein>
    <submittedName>
        <fullName evidence="2">Uncharacterized protein</fullName>
    </submittedName>
</protein>
<feature type="signal peptide" evidence="1">
    <location>
        <begin position="1"/>
        <end position="23"/>
    </location>
</feature>
<evidence type="ECO:0000313" key="2">
    <source>
        <dbReference type="EMBL" id="RDW91798.1"/>
    </source>
</evidence>
<feature type="chain" id="PRO_5017792069" evidence="1">
    <location>
        <begin position="24"/>
        <end position="90"/>
    </location>
</feature>
<dbReference type="AlphaFoldDB" id="A0A3D8T1B4"/>
<name>A0A3D8T1B4_9HELO</name>
<keyword evidence="1" id="KW-0732">Signal</keyword>
<evidence type="ECO:0000313" key="3">
    <source>
        <dbReference type="Proteomes" id="UP000256328"/>
    </source>
</evidence>
<gene>
    <name evidence="2" type="ORF">BP5796_01192</name>
</gene>
<evidence type="ECO:0000256" key="1">
    <source>
        <dbReference type="SAM" id="SignalP"/>
    </source>
</evidence>
<keyword evidence="3" id="KW-1185">Reference proteome</keyword>
<dbReference type="Proteomes" id="UP000256328">
    <property type="component" value="Unassembled WGS sequence"/>
</dbReference>